<dbReference type="OrthoDB" id="258845at2157"/>
<organism evidence="1 2">
    <name type="scientific">Thermococcus siculi</name>
    <dbReference type="NCBI Taxonomy" id="72803"/>
    <lineage>
        <taxon>Archaea</taxon>
        <taxon>Methanobacteriati</taxon>
        <taxon>Methanobacteriota</taxon>
        <taxon>Thermococci</taxon>
        <taxon>Thermococcales</taxon>
        <taxon>Thermococcaceae</taxon>
        <taxon>Thermococcus</taxon>
    </lineage>
</organism>
<evidence type="ECO:0000313" key="1">
    <source>
        <dbReference type="EMBL" id="ASJ09270.1"/>
    </source>
</evidence>
<keyword evidence="2" id="KW-1185">Reference proteome</keyword>
<sequence length="308" mass="34936">MRAYVTAVGTSPEAVFNPLWYLAEARSWMPDEVYLFWNEGVKRELERVRELIGSLAEAYGVDVKVRADESLKFDESRPEEFREKVFSLLSRLRGGEVVVDITPGRKFMSATLFGAAVSTGAGVTYLHLSDWRDYMGRLLFEVPMAKQRLFTGEELLGRREAGIGGGRREKESPGSFTVTRRNLMAVLDSLYLDGIESFEVSLRGRPIGEVNLGEEARFSLRPYLEVPRENGGHTMVKEAIISGGMASFRNWEELRDTLYTLAVTLGELNFAHYRIYGIWHGKDSEDWEGERVKLEGFEYGRILKVLPG</sequence>
<dbReference type="RefSeq" id="WP_088856502.1">
    <property type="nucleotide sequence ID" value="NZ_CP015103.1"/>
</dbReference>
<evidence type="ECO:0008006" key="3">
    <source>
        <dbReference type="Google" id="ProtNLM"/>
    </source>
</evidence>
<dbReference type="Proteomes" id="UP000250125">
    <property type="component" value="Chromosome"/>
</dbReference>
<protein>
    <recommendedName>
        <fullName evidence="3">CRISPR-associated protein</fullName>
    </recommendedName>
</protein>
<dbReference type="EMBL" id="CP015103">
    <property type="protein sequence ID" value="ASJ09270.1"/>
    <property type="molecule type" value="Genomic_DNA"/>
</dbReference>
<dbReference type="GeneID" id="33318275"/>
<dbReference type="AlphaFoldDB" id="A0A2Z2MZ17"/>
<reference evidence="1 2" key="1">
    <citation type="submission" date="2016-04" db="EMBL/GenBank/DDBJ databases">
        <title>Complete genome sequence of Thermococcus siculi type strain RG-20.</title>
        <authorList>
            <person name="Oger P.M."/>
        </authorList>
    </citation>
    <scope>NUCLEOTIDE SEQUENCE [LARGE SCALE GENOMIC DNA]</scope>
    <source>
        <strain evidence="1 2">RG-20</strain>
    </source>
</reference>
<evidence type="ECO:0000313" key="2">
    <source>
        <dbReference type="Proteomes" id="UP000250125"/>
    </source>
</evidence>
<proteinExistence type="predicted"/>
<dbReference type="KEGG" id="tsl:A3L11_08525"/>
<accession>A0A2Z2MZ17</accession>
<name>A0A2Z2MZ17_9EURY</name>
<gene>
    <name evidence="1" type="ORF">A3L11_08525</name>
</gene>